<organism evidence="1 2">
    <name type="scientific">Acer negundo</name>
    <name type="common">Box elder</name>
    <dbReference type="NCBI Taxonomy" id="4023"/>
    <lineage>
        <taxon>Eukaryota</taxon>
        <taxon>Viridiplantae</taxon>
        <taxon>Streptophyta</taxon>
        <taxon>Embryophyta</taxon>
        <taxon>Tracheophyta</taxon>
        <taxon>Spermatophyta</taxon>
        <taxon>Magnoliopsida</taxon>
        <taxon>eudicotyledons</taxon>
        <taxon>Gunneridae</taxon>
        <taxon>Pentapetalae</taxon>
        <taxon>rosids</taxon>
        <taxon>malvids</taxon>
        <taxon>Sapindales</taxon>
        <taxon>Sapindaceae</taxon>
        <taxon>Hippocastanoideae</taxon>
        <taxon>Acereae</taxon>
        <taxon>Acer</taxon>
    </lineage>
</organism>
<reference evidence="1" key="2">
    <citation type="submission" date="2023-02" db="EMBL/GenBank/DDBJ databases">
        <authorList>
            <person name="Swenson N.G."/>
            <person name="Wegrzyn J.L."/>
            <person name="Mcevoy S.L."/>
        </authorList>
    </citation>
    <scope>NUCLEOTIDE SEQUENCE</scope>
    <source>
        <strain evidence="1">91603</strain>
        <tissue evidence="1">Leaf</tissue>
    </source>
</reference>
<comment type="caution">
    <text evidence="1">The sequence shown here is derived from an EMBL/GenBank/DDBJ whole genome shotgun (WGS) entry which is preliminary data.</text>
</comment>
<proteinExistence type="predicted"/>
<accession>A0AAD5IWB8</accession>
<reference evidence="1" key="1">
    <citation type="journal article" date="2022" name="Plant J.">
        <title>Strategies of tolerance reflected in two North American maple genomes.</title>
        <authorList>
            <person name="McEvoy S.L."/>
            <person name="Sezen U.U."/>
            <person name="Trouern-Trend A."/>
            <person name="McMahon S.M."/>
            <person name="Schaberg P.G."/>
            <person name="Yang J."/>
            <person name="Wegrzyn J.L."/>
            <person name="Swenson N.G."/>
        </authorList>
    </citation>
    <scope>NUCLEOTIDE SEQUENCE</scope>
    <source>
        <strain evidence="1">91603</strain>
    </source>
</reference>
<name>A0AAD5IWB8_ACENE</name>
<dbReference type="Proteomes" id="UP001064489">
    <property type="component" value="Chromosome 5"/>
</dbReference>
<protein>
    <submittedName>
        <fullName evidence="1">Uncharacterized protein</fullName>
    </submittedName>
</protein>
<keyword evidence="2" id="KW-1185">Reference proteome</keyword>
<evidence type="ECO:0000313" key="1">
    <source>
        <dbReference type="EMBL" id="KAI9177903.1"/>
    </source>
</evidence>
<gene>
    <name evidence="1" type="ORF">LWI28_020470</name>
</gene>
<evidence type="ECO:0000313" key="2">
    <source>
        <dbReference type="Proteomes" id="UP001064489"/>
    </source>
</evidence>
<dbReference type="EMBL" id="JAJSOW010000102">
    <property type="protein sequence ID" value="KAI9177903.1"/>
    <property type="molecule type" value="Genomic_DNA"/>
</dbReference>
<dbReference type="AlphaFoldDB" id="A0AAD5IWB8"/>
<sequence length="220" mass="23571">MKTGNSKNSVSKQPLDRKPEAAINALEVYWNLEEKIAKVIDVALGRISKAKDKDFEGIVSNASNEGATIKQLRIGIGIMGKDAATGNVESEVVGIVKKTIIVGRDSGKKGLHQSECAVIDVHDKEGVGMSEVARKQWGPYYLGGTKKKFEELVGFKDGSSSDAMRMDVGIMVGLGNQTIIETTGHDGGPSSSINLGTTVGPKSGKFKKWAKDRVRMHNGL</sequence>